<feature type="domain" description="Metalloprotease TldD/E N-terminal" evidence="2">
    <location>
        <begin position="32"/>
        <end position="96"/>
    </location>
</feature>
<evidence type="ECO:0000259" key="3">
    <source>
        <dbReference type="Pfam" id="PF19289"/>
    </source>
</evidence>
<feature type="domain" description="Metalloprotease TldD/E C-terminal" evidence="3">
    <location>
        <begin position="238"/>
        <end position="446"/>
    </location>
</feature>
<dbReference type="InterPro" id="IPR045569">
    <property type="entry name" value="Metalloprtase-TldD/E_C"/>
</dbReference>
<comment type="similarity">
    <text evidence="1">Belongs to the peptidase U62 family.</text>
</comment>
<dbReference type="Pfam" id="PF19289">
    <property type="entry name" value="PmbA_TldD_3rd"/>
    <property type="match status" value="1"/>
</dbReference>
<dbReference type="EMBL" id="QZEI01000073">
    <property type="protein sequence ID" value="RLV58415.1"/>
    <property type="molecule type" value="Genomic_DNA"/>
</dbReference>
<dbReference type="InterPro" id="IPR002510">
    <property type="entry name" value="Metalloprtase-TldD/E_N"/>
</dbReference>
<protein>
    <submittedName>
        <fullName evidence="5">Metalloprotease PmbA</fullName>
    </submittedName>
</protein>
<evidence type="ECO:0000259" key="2">
    <source>
        <dbReference type="Pfam" id="PF01523"/>
    </source>
</evidence>
<name>A0A3L8PSP5_9GAMM</name>
<dbReference type="GO" id="GO:0005829">
    <property type="term" value="C:cytosol"/>
    <property type="evidence" value="ECO:0007669"/>
    <property type="project" value="TreeGrafter"/>
</dbReference>
<evidence type="ECO:0000313" key="6">
    <source>
        <dbReference type="Proteomes" id="UP000281474"/>
    </source>
</evidence>
<reference evidence="5 6" key="1">
    <citation type="submission" date="2018-09" db="EMBL/GenBank/DDBJ databases">
        <title>Phylogeny of the Shewanellaceae, and recommendation for two new genera, Pseudoshewanella and Parashewanella.</title>
        <authorList>
            <person name="Wang G."/>
        </authorList>
    </citation>
    <scope>NUCLEOTIDE SEQUENCE [LARGE SCALE GENOMIC DNA]</scope>
    <source>
        <strain evidence="5 6">C51</strain>
    </source>
</reference>
<evidence type="ECO:0000313" key="5">
    <source>
        <dbReference type="EMBL" id="RLV58415.1"/>
    </source>
</evidence>
<accession>A0A3L8PSP5</accession>
<dbReference type="Gene3D" id="3.30.2290.10">
    <property type="entry name" value="PmbA/TldD superfamily"/>
    <property type="match status" value="1"/>
</dbReference>
<dbReference type="GO" id="GO:0006508">
    <property type="term" value="P:proteolysis"/>
    <property type="evidence" value="ECO:0007669"/>
    <property type="project" value="UniProtKB-KW"/>
</dbReference>
<dbReference type="InterPro" id="IPR036059">
    <property type="entry name" value="TldD/PmbA_sf"/>
</dbReference>
<keyword evidence="6" id="KW-1185">Reference proteome</keyword>
<keyword evidence="5" id="KW-0378">Hydrolase</keyword>
<comment type="caution">
    <text evidence="5">The sequence shown here is derived from an EMBL/GenBank/DDBJ whole genome shotgun (WGS) entry which is preliminary data.</text>
</comment>
<keyword evidence="5" id="KW-0482">Metalloprotease</keyword>
<sequence length="447" mass="48049">MAQHQLDSELSHLQDAVSMALDCAKKLGTTAAETAISKQQGFSVGTRNKEVETVEFNKDGALGITVYRDGCKGSSSTSDLSPEAIKQAVKAADDIAKLTSQDPCHGLADANLMATEFKELDLYHPQELDAAQLTQLAIDAETAMLDFDKRMKASDGASANAHTGIKVYGNSHGFIHGRRSSRYSLSCVGIGEDEQGGMQRDYDYTVARKFDELWTPETVGRKAAEKTVNRLGARKIATAKMPVLLTPEISTGLIGHLVGAISGSSLYRKSTFLLDAINTQIFPEWFSINEQPHLVGGLASANYDSEGVATTERNIIEAGQLMTYLLTSYSARKLNLPNTGHAGGIYNWTVSDSGQTFDDLVKQMGTGLIVTEVMGQGVNPVTGDYSRGAGGFYVENGEIIHPVEEVTIAGNLKDMFANIQAVAKDRDLRSSIRTGGILLDDLQVAGN</sequence>
<dbReference type="RefSeq" id="WP_121840256.1">
    <property type="nucleotide sequence ID" value="NZ_ML014822.1"/>
</dbReference>
<dbReference type="SUPFAM" id="SSF111283">
    <property type="entry name" value="Putative modulator of DNA gyrase, PmbA/TldD"/>
    <property type="match status" value="1"/>
</dbReference>
<dbReference type="OrthoDB" id="9803618at2"/>
<keyword evidence="5" id="KW-0645">Protease</keyword>
<dbReference type="AlphaFoldDB" id="A0A3L8PSP5"/>
<dbReference type="InterPro" id="IPR035068">
    <property type="entry name" value="TldD/PmbA_N"/>
</dbReference>
<evidence type="ECO:0000256" key="1">
    <source>
        <dbReference type="ARBA" id="ARBA00005836"/>
    </source>
</evidence>
<dbReference type="NCBIfam" id="NF008268">
    <property type="entry name" value="PRK11040.1"/>
    <property type="match status" value="1"/>
</dbReference>
<dbReference type="InterPro" id="IPR047657">
    <property type="entry name" value="PmbA"/>
</dbReference>
<dbReference type="PANTHER" id="PTHR43421">
    <property type="entry name" value="METALLOPROTEASE PMBA"/>
    <property type="match status" value="1"/>
</dbReference>
<dbReference type="Pfam" id="PF19290">
    <property type="entry name" value="PmbA_TldD_2nd"/>
    <property type="match status" value="1"/>
</dbReference>
<dbReference type="PANTHER" id="PTHR43421:SF1">
    <property type="entry name" value="METALLOPROTEASE PMBA"/>
    <property type="match status" value="1"/>
</dbReference>
<dbReference type="InterPro" id="IPR045570">
    <property type="entry name" value="Metalloprtase-TldD/E_cen_dom"/>
</dbReference>
<dbReference type="Proteomes" id="UP000281474">
    <property type="component" value="Unassembled WGS sequence"/>
</dbReference>
<gene>
    <name evidence="5" type="primary">pmbA</name>
    <name evidence="5" type="ORF">D5018_17370</name>
</gene>
<feature type="domain" description="Metalloprotease TldD/E central" evidence="4">
    <location>
        <begin position="123"/>
        <end position="231"/>
    </location>
</feature>
<evidence type="ECO:0000259" key="4">
    <source>
        <dbReference type="Pfam" id="PF19290"/>
    </source>
</evidence>
<dbReference type="GO" id="GO:0008237">
    <property type="term" value="F:metallopeptidase activity"/>
    <property type="evidence" value="ECO:0007669"/>
    <property type="project" value="UniProtKB-KW"/>
</dbReference>
<proteinExistence type="inferred from homology"/>
<dbReference type="Pfam" id="PF01523">
    <property type="entry name" value="PmbA_TldD_1st"/>
    <property type="match status" value="1"/>
</dbReference>
<organism evidence="5 6">
    <name type="scientific">Parashewanella curva</name>
    <dbReference type="NCBI Taxonomy" id="2338552"/>
    <lineage>
        <taxon>Bacteria</taxon>
        <taxon>Pseudomonadati</taxon>
        <taxon>Pseudomonadota</taxon>
        <taxon>Gammaproteobacteria</taxon>
        <taxon>Alteromonadales</taxon>
        <taxon>Shewanellaceae</taxon>
        <taxon>Parashewanella</taxon>
    </lineage>
</organism>